<accession>A0A5N5TKK5</accession>
<evidence type="ECO:0000313" key="12">
    <source>
        <dbReference type="EMBL" id="KAB7506682.1"/>
    </source>
</evidence>
<dbReference type="InterPro" id="IPR023005">
    <property type="entry name" value="Nucleoside_diP_kinase_AS"/>
</dbReference>
<dbReference type="Gene3D" id="3.30.70.141">
    <property type="entry name" value="Nucleoside diphosphate kinase-like domain"/>
    <property type="match status" value="1"/>
</dbReference>
<evidence type="ECO:0000256" key="6">
    <source>
        <dbReference type="ARBA" id="ARBA00022840"/>
    </source>
</evidence>
<evidence type="ECO:0000256" key="2">
    <source>
        <dbReference type="ARBA" id="ARBA00022679"/>
    </source>
</evidence>
<comment type="caution">
    <text evidence="12">The sequence shown here is derived from an EMBL/GenBank/DDBJ whole genome shotgun (WGS) entry which is preliminary data.</text>
</comment>
<dbReference type="PROSITE" id="PS00469">
    <property type="entry name" value="NDPK"/>
    <property type="match status" value="1"/>
</dbReference>
<comment type="catalytic activity">
    <reaction evidence="9">
        <text>a 2'-deoxyribonucleoside 5'-diphosphate + ATP = a 2'-deoxyribonucleoside 5'-triphosphate + ADP</text>
        <dbReference type="Rhea" id="RHEA:44640"/>
        <dbReference type="ChEBI" id="CHEBI:30616"/>
        <dbReference type="ChEBI" id="CHEBI:61560"/>
        <dbReference type="ChEBI" id="CHEBI:73316"/>
        <dbReference type="ChEBI" id="CHEBI:456216"/>
        <dbReference type="EC" id="2.7.4.6"/>
    </reaction>
</comment>
<evidence type="ECO:0000256" key="7">
    <source>
        <dbReference type="ARBA" id="ARBA00022842"/>
    </source>
</evidence>
<dbReference type="EMBL" id="SEYY01000707">
    <property type="protein sequence ID" value="KAB7506682.1"/>
    <property type="molecule type" value="Genomic_DNA"/>
</dbReference>
<dbReference type="SMART" id="SM00562">
    <property type="entry name" value="NDK"/>
    <property type="match status" value="1"/>
</dbReference>
<gene>
    <name evidence="12" type="primary">nme6</name>
    <name evidence="12" type="ORF">Anas_01478</name>
</gene>
<comment type="similarity">
    <text evidence="8">Belongs to the NDK family.</text>
</comment>
<reference evidence="12 13" key="1">
    <citation type="journal article" date="2019" name="PLoS Biol.">
        <title>Sex chromosomes control vertical transmission of feminizing Wolbachia symbionts in an isopod.</title>
        <authorList>
            <person name="Becking T."/>
            <person name="Chebbi M.A."/>
            <person name="Giraud I."/>
            <person name="Moumen B."/>
            <person name="Laverre T."/>
            <person name="Caubet Y."/>
            <person name="Peccoud J."/>
            <person name="Gilbert C."/>
            <person name="Cordaux R."/>
        </authorList>
    </citation>
    <scope>NUCLEOTIDE SEQUENCE [LARGE SCALE GENOMIC DNA]</scope>
    <source>
        <strain evidence="12">ANa2</strain>
        <tissue evidence="12">Whole body excluding digestive tract and cuticle</tissue>
    </source>
</reference>
<keyword evidence="6 9" id="KW-0067">ATP-binding</keyword>
<protein>
    <recommendedName>
        <fullName evidence="9">Nucleoside diphosphate kinase</fullName>
        <ecNumber evidence="9">2.7.4.6</ecNumber>
    </recommendedName>
</protein>
<evidence type="ECO:0000256" key="8">
    <source>
        <dbReference type="PROSITE-ProRule" id="PRU00706"/>
    </source>
</evidence>
<comment type="caution">
    <text evidence="8">Lacks conserved residue(s) required for the propagation of feature annotation.</text>
</comment>
<keyword evidence="13" id="KW-1185">Reference proteome</keyword>
<sequence>MAHENAILKWRQLMGPTKVFRAHIESPNSIRGNIGLTDTRNSTHGSDSVENATQEIKFFFPEFIMKEWEEKGRPVTTFEGSLKKLQEENMYDNQS</sequence>
<dbReference type="GO" id="GO:0030308">
    <property type="term" value="P:negative regulation of cell growth"/>
    <property type="evidence" value="ECO:0007669"/>
    <property type="project" value="TreeGrafter"/>
</dbReference>
<evidence type="ECO:0000256" key="5">
    <source>
        <dbReference type="ARBA" id="ARBA00022777"/>
    </source>
</evidence>
<proteinExistence type="inferred from homology"/>
<dbReference type="AlphaFoldDB" id="A0A5N5TKK5"/>
<keyword evidence="2 9" id="KW-0808">Transferase</keyword>
<dbReference type="OrthoDB" id="25346at2759"/>
<dbReference type="PANTHER" id="PTHR46956:SF1">
    <property type="entry name" value="NUCLEOSIDE DIPHOSPHATE KINASE 6"/>
    <property type="match status" value="1"/>
</dbReference>
<dbReference type="GO" id="GO:0005524">
    <property type="term" value="F:ATP binding"/>
    <property type="evidence" value="ECO:0007669"/>
    <property type="project" value="UniProtKB-KW"/>
</dbReference>
<keyword evidence="3" id="KW-0479">Metal-binding</keyword>
<evidence type="ECO:0000256" key="10">
    <source>
        <dbReference type="SAM" id="MobiDB-lite"/>
    </source>
</evidence>
<organism evidence="12 13">
    <name type="scientific">Armadillidium nasatum</name>
    <dbReference type="NCBI Taxonomy" id="96803"/>
    <lineage>
        <taxon>Eukaryota</taxon>
        <taxon>Metazoa</taxon>
        <taxon>Ecdysozoa</taxon>
        <taxon>Arthropoda</taxon>
        <taxon>Crustacea</taxon>
        <taxon>Multicrustacea</taxon>
        <taxon>Malacostraca</taxon>
        <taxon>Eumalacostraca</taxon>
        <taxon>Peracarida</taxon>
        <taxon>Isopoda</taxon>
        <taxon>Oniscidea</taxon>
        <taxon>Crinocheta</taxon>
        <taxon>Armadillidiidae</taxon>
        <taxon>Armadillidium</taxon>
    </lineage>
</organism>
<dbReference type="GO" id="GO:0046872">
    <property type="term" value="F:metal ion binding"/>
    <property type="evidence" value="ECO:0007669"/>
    <property type="project" value="UniProtKB-KW"/>
</dbReference>
<feature type="domain" description="Nucleoside diphosphate kinase-like" evidence="11">
    <location>
        <begin position="1"/>
        <end position="67"/>
    </location>
</feature>
<evidence type="ECO:0000256" key="9">
    <source>
        <dbReference type="RuleBase" id="RU004013"/>
    </source>
</evidence>
<feature type="region of interest" description="Disordered" evidence="10">
    <location>
        <begin position="30"/>
        <end position="49"/>
    </location>
</feature>
<evidence type="ECO:0000259" key="11">
    <source>
        <dbReference type="SMART" id="SM00562"/>
    </source>
</evidence>
<keyword evidence="7" id="KW-0460">Magnesium</keyword>
<dbReference type="InterPro" id="IPR034907">
    <property type="entry name" value="NDK-like_dom"/>
</dbReference>
<keyword evidence="5 9" id="KW-0418">Kinase</keyword>
<dbReference type="GO" id="GO:0005739">
    <property type="term" value="C:mitochondrion"/>
    <property type="evidence" value="ECO:0007669"/>
    <property type="project" value="TreeGrafter"/>
</dbReference>
<dbReference type="InterPro" id="IPR037994">
    <property type="entry name" value="NDPk6"/>
</dbReference>
<evidence type="ECO:0000313" key="13">
    <source>
        <dbReference type="Proteomes" id="UP000326759"/>
    </source>
</evidence>
<dbReference type="GO" id="GO:0045839">
    <property type="term" value="P:negative regulation of mitotic nuclear division"/>
    <property type="evidence" value="ECO:0007669"/>
    <property type="project" value="TreeGrafter"/>
</dbReference>
<comment type="cofactor">
    <cofactor evidence="1">
        <name>Mg(2+)</name>
        <dbReference type="ChEBI" id="CHEBI:18420"/>
    </cofactor>
</comment>
<keyword evidence="4 9" id="KW-0547">Nucleotide-binding</keyword>
<dbReference type="PANTHER" id="PTHR46956">
    <property type="entry name" value="NUCLEOSIDE DIPHOSPHATE KINASE 6"/>
    <property type="match status" value="1"/>
</dbReference>
<dbReference type="GO" id="GO:0004550">
    <property type="term" value="F:nucleoside diphosphate kinase activity"/>
    <property type="evidence" value="ECO:0007669"/>
    <property type="project" value="UniProtKB-EC"/>
</dbReference>
<dbReference type="Proteomes" id="UP000326759">
    <property type="component" value="Unassembled WGS sequence"/>
</dbReference>
<name>A0A5N5TKK5_9CRUS</name>
<evidence type="ECO:0000256" key="3">
    <source>
        <dbReference type="ARBA" id="ARBA00022723"/>
    </source>
</evidence>
<dbReference type="PROSITE" id="PS51374">
    <property type="entry name" value="NDPK_LIKE"/>
    <property type="match status" value="1"/>
</dbReference>
<dbReference type="InterPro" id="IPR036850">
    <property type="entry name" value="NDK-like_dom_sf"/>
</dbReference>
<evidence type="ECO:0000256" key="4">
    <source>
        <dbReference type="ARBA" id="ARBA00022741"/>
    </source>
</evidence>
<evidence type="ECO:0000256" key="1">
    <source>
        <dbReference type="ARBA" id="ARBA00001946"/>
    </source>
</evidence>
<dbReference type="Pfam" id="PF00334">
    <property type="entry name" value="NDK"/>
    <property type="match status" value="1"/>
</dbReference>
<dbReference type="EC" id="2.7.4.6" evidence="9"/>
<dbReference type="SUPFAM" id="SSF54919">
    <property type="entry name" value="Nucleoside diphosphate kinase, NDK"/>
    <property type="match status" value="1"/>
</dbReference>